<dbReference type="AlphaFoldDB" id="A0A0C3I5B3"/>
<evidence type="ECO:0000313" key="1">
    <source>
        <dbReference type="EMBL" id="KIN09552.1"/>
    </source>
</evidence>
<name>A0A0C3I5B3_9VIBR</name>
<gene>
    <name evidence="1" type="ORF">SU60_18725</name>
</gene>
<reference evidence="1 2" key="1">
    <citation type="submission" date="2015-01" db="EMBL/GenBank/DDBJ databases">
        <title>Draft genome of Vibrio mytili type strain CAIM 528.</title>
        <authorList>
            <person name="Gonzalez-Castillo A."/>
            <person name="Gomez-Gil B."/>
            <person name="Enciso-Ibarra J."/>
        </authorList>
    </citation>
    <scope>NUCLEOTIDE SEQUENCE [LARGE SCALE GENOMIC DNA]</scope>
    <source>
        <strain evidence="1 2">CAIM 528</strain>
    </source>
</reference>
<comment type="caution">
    <text evidence="1">The sequence shown here is derived from an EMBL/GenBank/DDBJ whole genome shotgun (WGS) entry which is preliminary data.</text>
</comment>
<protein>
    <submittedName>
        <fullName evidence="1">Cation transporter</fullName>
    </submittedName>
</protein>
<organism evidence="1 2">
    <name type="scientific">Vibrio mytili</name>
    <dbReference type="NCBI Taxonomy" id="50718"/>
    <lineage>
        <taxon>Bacteria</taxon>
        <taxon>Pseudomonadati</taxon>
        <taxon>Pseudomonadota</taxon>
        <taxon>Gammaproteobacteria</taxon>
        <taxon>Vibrionales</taxon>
        <taxon>Vibrionaceae</taxon>
        <taxon>Vibrio</taxon>
    </lineage>
</organism>
<evidence type="ECO:0000313" key="2">
    <source>
        <dbReference type="Proteomes" id="UP000031977"/>
    </source>
</evidence>
<dbReference type="Proteomes" id="UP000031977">
    <property type="component" value="Unassembled WGS sequence"/>
</dbReference>
<accession>A0A0C3I5B3</accession>
<dbReference type="RefSeq" id="WP_041156857.1">
    <property type="nucleotide sequence ID" value="NZ_CBCRVP010000032.1"/>
</dbReference>
<dbReference type="OrthoDB" id="5883856at2"/>
<sequence length="80" mass="9351">MEKDALGICLSRDMLNEHLLSTFTHVRAYELETEDHENLRVLLAFPQMSGKDVLTTMQGTKKLIWRADFLCPYYSHNIHI</sequence>
<keyword evidence="2" id="KW-1185">Reference proteome</keyword>
<dbReference type="EMBL" id="JXOK01000078">
    <property type="protein sequence ID" value="KIN09552.1"/>
    <property type="molecule type" value="Genomic_DNA"/>
</dbReference>
<proteinExistence type="predicted"/>